<evidence type="ECO:0000259" key="2">
    <source>
        <dbReference type="Pfam" id="PF01370"/>
    </source>
</evidence>
<dbReference type="PRINTS" id="PR01713">
    <property type="entry name" value="NUCEPIMERASE"/>
</dbReference>
<feature type="domain" description="NAD-dependent epimerase/dehydratase" evidence="2">
    <location>
        <begin position="7"/>
        <end position="241"/>
    </location>
</feature>
<reference evidence="3" key="1">
    <citation type="submission" date="2022-12" db="EMBL/GenBank/DDBJ databases">
        <title>Reference genome sequencing for broad-spectrum identification of bacterial and archaeal isolates by mass spectrometry.</title>
        <authorList>
            <person name="Sekiguchi Y."/>
            <person name="Tourlousse D.M."/>
        </authorList>
    </citation>
    <scope>NUCLEOTIDE SEQUENCE</scope>
    <source>
        <strain evidence="3">ASRB1</strain>
    </source>
</reference>
<gene>
    <name evidence="3" type="primary">uge</name>
    <name evidence="3" type="ORF">DAMNIGENAA_19540</name>
</gene>
<name>A0A9W6FTW8_9BACT</name>
<dbReference type="InterPro" id="IPR036291">
    <property type="entry name" value="NAD(P)-bd_dom_sf"/>
</dbReference>
<sequence>MNEKKPVLVTGSAGFIGYHLALRLLKDGHPVVGMDNLNDYYDVNLKKNRLKQLQEFPDFHFHKLDLYDRAGMEDLFNRYSFETVVNLAAQAGVRYSLTNPHAYVDSNLLGFINILEGCRHQNVKHLVFASSSSVYGANTHMPFSVHHNVDHPVSLYAATKKANELMAHTYAHLYGLPCTGLRFFTVYGPWGRPDMALFLFTRAILEGKPIKVFNEGKMRRDFTYIDDIIEGVVRVIQKPPKPDSSWSGDAPDPGTSYAPYRIYNIGNNKPVELMDFITAIENCLGITAEKELLPLQPGDVPATYADIDDLKRDFGFHPRTSIQEGISRFVEWYRSYYGNSDFV</sequence>
<dbReference type="RefSeq" id="WP_281793814.1">
    <property type="nucleotide sequence ID" value="NZ_BSDR01000001.1"/>
</dbReference>
<dbReference type="CDD" id="cd05253">
    <property type="entry name" value="UDP_GE_SDE_e"/>
    <property type="match status" value="1"/>
</dbReference>
<dbReference type="Pfam" id="PF01370">
    <property type="entry name" value="Epimerase"/>
    <property type="match status" value="1"/>
</dbReference>
<evidence type="ECO:0000313" key="4">
    <source>
        <dbReference type="Proteomes" id="UP001144372"/>
    </source>
</evidence>
<organism evidence="3 4">
    <name type="scientific">Desulforhabdus amnigena</name>
    <dbReference type="NCBI Taxonomy" id="40218"/>
    <lineage>
        <taxon>Bacteria</taxon>
        <taxon>Pseudomonadati</taxon>
        <taxon>Thermodesulfobacteriota</taxon>
        <taxon>Syntrophobacteria</taxon>
        <taxon>Syntrophobacterales</taxon>
        <taxon>Syntrophobacteraceae</taxon>
        <taxon>Desulforhabdus</taxon>
    </lineage>
</organism>
<keyword evidence="1" id="KW-0520">NAD</keyword>
<dbReference type="AlphaFoldDB" id="A0A9W6FTW8"/>
<evidence type="ECO:0000313" key="3">
    <source>
        <dbReference type="EMBL" id="GLI34521.1"/>
    </source>
</evidence>
<protein>
    <submittedName>
        <fullName evidence="3">NAD-dependent epimerase</fullName>
    </submittedName>
</protein>
<accession>A0A9W6FTW8</accession>
<evidence type="ECO:0000256" key="1">
    <source>
        <dbReference type="ARBA" id="ARBA00023027"/>
    </source>
</evidence>
<comment type="caution">
    <text evidence="3">The sequence shown here is derived from an EMBL/GenBank/DDBJ whole genome shotgun (WGS) entry which is preliminary data.</text>
</comment>
<keyword evidence="4" id="KW-1185">Reference proteome</keyword>
<dbReference type="Proteomes" id="UP001144372">
    <property type="component" value="Unassembled WGS sequence"/>
</dbReference>
<dbReference type="PANTHER" id="PTHR43574">
    <property type="entry name" value="EPIMERASE-RELATED"/>
    <property type="match status" value="1"/>
</dbReference>
<proteinExistence type="predicted"/>
<dbReference type="EMBL" id="BSDR01000001">
    <property type="protein sequence ID" value="GLI34521.1"/>
    <property type="molecule type" value="Genomic_DNA"/>
</dbReference>
<dbReference type="Gene3D" id="3.40.50.720">
    <property type="entry name" value="NAD(P)-binding Rossmann-like Domain"/>
    <property type="match status" value="1"/>
</dbReference>
<dbReference type="InterPro" id="IPR001509">
    <property type="entry name" value="Epimerase_deHydtase"/>
</dbReference>
<dbReference type="SUPFAM" id="SSF51735">
    <property type="entry name" value="NAD(P)-binding Rossmann-fold domains"/>
    <property type="match status" value="1"/>
</dbReference>